<evidence type="ECO:0000313" key="3">
    <source>
        <dbReference type="Proteomes" id="UP000198853"/>
    </source>
</evidence>
<evidence type="ECO:0008006" key="4">
    <source>
        <dbReference type="Google" id="ProtNLM"/>
    </source>
</evidence>
<feature type="transmembrane region" description="Helical" evidence="1">
    <location>
        <begin position="63"/>
        <end position="82"/>
    </location>
</feature>
<dbReference type="OrthoDB" id="2970087at2"/>
<feature type="transmembrane region" description="Helical" evidence="1">
    <location>
        <begin position="34"/>
        <end position="51"/>
    </location>
</feature>
<name>A0A1G8NH96_9BACI</name>
<feature type="transmembrane region" description="Helical" evidence="1">
    <location>
        <begin position="6"/>
        <end position="27"/>
    </location>
</feature>
<accession>A0A1G8NH96</accession>
<proteinExistence type="predicted"/>
<dbReference type="Proteomes" id="UP000198853">
    <property type="component" value="Unassembled WGS sequence"/>
</dbReference>
<evidence type="ECO:0000256" key="1">
    <source>
        <dbReference type="SAM" id="Phobius"/>
    </source>
</evidence>
<organism evidence="2 3">
    <name type="scientific">Natribacillus halophilus</name>
    <dbReference type="NCBI Taxonomy" id="549003"/>
    <lineage>
        <taxon>Bacteria</taxon>
        <taxon>Bacillati</taxon>
        <taxon>Bacillota</taxon>
        <taxon>Bacilli</taxon>
        <taxon>Bacillales</taxon>
        <taxon>Bacillaceae</taxon>
        <taxon>Natribacillus</taxon>
    </lineage>
</organism>
<keyword evidence="3" id="KW-1185">Reference proteome</keyword>
<dbReference type="AlphaFoldDB" id="A0A1G8NH96"/>
<keyword evidence="1" id="KW-0472">Membrane</keyword>
<sequence length="92" mass="10917">MIDISVLITYFNSIITLILGFIINNVFDRKPYKWIVGAAATVLFFLFIVFINDLDVYSWSTWLYLLLYFITLLIGMIVSIVTRKYRYQDEDE</sequence>
<evidence type="ECO:0000313" key="2">
    <source>
        <dbReference type="EMBL" id="SDI78870.1"/>
    </source>
</evidence>
<protein>
    <recommendedName>
        <fullName evidence="4">YesK-like protein</fullName>
    </recommendedName>
</protein>
<dbReference type="EMBL" id="FNEN01000006">
    <property type="protein sequence ID" value="SDI78870.1"/>
    <property type="molecule type" value="Genomic_DNA"/>
</dbReference>
<dbReference type="RefSeq" id="WP_090398011.1">
    <property type="nucleotide sequence ID" value="NZ_FNEN01000006.1"/>
</dbReference>
<reference evidence="2 3" key="1">
    <citation type="submission" date="2016-10" db="EMBL/GenBank/DDBJ databases">
        <authorList>
            <person name="de Groot N.N."/>
        </authorList>
    </citation>
    <scope>NUCLEOTIDE SEQUENCE [LARGE SCALE GENOMIC DNA]</scope>
    <source>
        <strain evidence="2 3">DSM 21771</strain>
    </source>
</reference>
<keyword evidence="1" id="KW-0812">Transmembrane</keyword>
<gene>
    <name evidence="2" type="ORF">SAMN04488123_10655</name>
</gene>
<keyword evidence="1" id="KW-1133">Transmembrane helix</keyword>